<keyword evidence="8" id="KW-1185">Reference proteome</keyword>
<dbReference type="PRINTS" id="PR00339">
    <property type="entry name" value="PCNACYCLIN"/>
</dbReference>
<dbReference type="InterPro" id="IPR046938">
    <property type="entry name" value="DNA_clamp_sf"/>
</dbReference>
<gene>
    <name evidence="9" type="primary">LOC100768360</name>
</gene>
<dbReference type="PANTHER" id="PTHR11352:SF0">
    <property type="entry name" value="PROLIFERATING CELL NUCLEAR ANTIGEN"/>
    <property type="match status" value="1"/>
</dbReference>
<evidence type="ECO:0000256" key="5">
    <source>
        <dbReference type="RuleBase" id="RU003671"/>
    </source>
</evidence>
<dbReference type="GO" id="GO:0030337">
    <property type="term" value="F:DNA polymerase processivity factor activity"/>
    <property type="evidence" value="ECO:0007669"/>
    <property type="project" value="InterPro"/>
</dbReference>
<evidence type="ECO:0000256" key="3">
    <source>
        <dbReference type="ARBA" id="ARBA00045553"/>
    </source>
</evidence>
<comment type="similarity">
    <text evidence="1 5">Belongs to the PCNA family.</text>
</comment>
<dbReference type="KEGG" id="cge:100768360"/>
<comment type="function">
    <text evidence="4">This protein is an auxiliary protein of DNA polymerase delta and is involved in the control of eukaryotic DNA replication by increasing the polymerase's processivity during elongation of the leading strand.</text>
</comment>
<protein>
    <recommendedName>
        <fullName evidence="4">DNA sliding clamp PCNA</fullName>
    </recommendedName>
</protein>
<reference evidence="8" key="2">
    <citation type="journal article" date="2020" name="Biotechnol. Bioeng.">
        <title>Chromosome-scale scaffolds for the Chinese hamster reference genome assembly to facilitate the study of the CHO epigenome.</title>
        <authorList>
            <person name="Hilliard W."/>
            <person name="MacDonald M."/>
            <person name="Lee K.H."/>
        </authorList>
    </citation>
    <scope>NUCLEOTIDE SEQUENCE [LARGE SCALE GENOMIC DNA]</scope>
    <source>
        <strain evidence="8">17A/GY</strain>
    </source>
</reference>
<evidence type="ECO:0000256" key="2">
    <source>
        <dbReference type="ARBA" id="ARBA00023125"/>
    </source>
</evidence>
<evidence type="ECO:0000259" key="6">
    <source>
        <dbReference type="Pfam" id="PF00705"/>
    </source>
</evidence>
<dbReference type="Proteomes" id="UP001108280">
    <property type="component" value="Chromosome X"/>
</dbReference>
<comment type="subcellular location">
    <subcellularLocation>
        <location evidence="4">Nucleus</location>
    </subcellularLocation>
</comment>
<dbReference type="GO" id="GO:0019985">
    <property type="term" value="P:translesion synthesis"/>
    <property type="evidence" value="ECO:0007669"/>
    <property type="project" value="TreeGrafter"/>
</dbReference>
<evidence type="ECO:0000259" key="7">
    <source>
        <dbReference type="Pfam" id="PF02747"/>
    </source>
</evidence>
<dbReference type="Pfam" id="PF00705">
    <property type="entry name" value="PCNA_N"/>
    <property type="match status" value="1"/>
</dbReference>
<evidence type="ECO:0000313" key="8">
    <source>
        <dbReference type="Proteomes" id="UP001108280"/>
    </source>
</evidence>
<dbReference type="CDD" id="cd00577">
    <property type="entry name" value="PCNA"/>
    <property type="match status" value="1"/>
</dbReference>
<dbReference type="InterPro" id="IPR022649">
    <property type="entry name" value="Pr_cel_nuc_antig_C"/>
</dbReference>
<dbReference type="Pfam" id="PF02747">
    <property type="entry name" value="PCNA_C"/>
    <property type="match status" value="1"/>
</dbReference>
<dbReference type="AlphaFoldDB" id="A0A9J7JYK2"/>
<dbReference type="RefSeq" id="XP_027287559.1">
    <property type="nucleotide sequence ID" value="XM_027431758.1"/>
</dbReference>
<keyword evidence="2 5" id="KW-0238">DNA-binding</keyword>
<feature type="domain" description="Proliferating cell nuclear antigen PCNA N-terminal" evidence="6">
    <location>
        <begin position="1"/>
        <end position="113"/>
    </location>
</feature>
<dbReference type="GO" id="GO:0006272">
    <property type="term" value="P:leading strand elongation"/>
    <property type="evidence" value="ECO:0007669"/>
    <property type="project" value="TreeGrafter"/>
</dbReference>
<dbReference type="GO" id="GO:0006298">
    <property type="term" value="P:mismatch repair"/>
    <property type="evidence" value="ECO:0007669"/>
    <property type="project" value="TreeGrafter"/>
</dbReference>
<dbReference type="GO" id="GO:0043626">
    <property type="term" value="C:PCNA complex"/>
    <property type="evidence" value="ECO:0007669"/>
    <property type="project" value="TreeGrafter"/>
</dbReference>
<dbReference type="OrthoDB" id="534348at2759"/>
<evidence type="ECO:0000256" key="4">
    <source>
        <dbReference type="RuleBase" id="RU000641"/>
    </source>
</evidence>
<dbReference type="Gene3D" id="3.70.10.10">
    <property type="match status" value="1"/>
</dbReference>
<organism evidence="8 9">
    <name type="scientific">Cricetulus griseus</name>
    <name type="common">Chinese hamster</name>
    <name type="synonym">Cricetulus barabensis griseus</name>
    <dbReference type="NCBI Taxonomy" id="10029"/>
    <lineage>
        <taxon>Eukaryota</taxon>
        <taxon>Metazoa</taxon>
        <taxon>Chordata</taxon>
        <taxon>Craniata</taxon>
        <taxon>Vertebrata</taxon>
        <taxon>Euteleostomi</taxon>
        <taxon>Mammalia</taxon>
        <taxon>Eutheria</taxon>
        <taxon>Euarchontoglires</taxon>
        <taxon>Glires</taxon>
        <taxon>Rodentia</taxon>
        <taxon>Myomorpha</taxon>
        <taxon>Muroidea</taxon>
        <taxon>Cricetidae</taxon>
        <taxon>Cricetinae</taxon>
        <taxon>Cricetulus</taxon>
    </lineage>
</organism>
<dbReference type="NCBIfam" id="TIGR00590">
    <property type="entry name" value="pcna"/>
    <property type="match status" value="1"/>
</dbReference>
<comment type="function">
    <text evidence="3">Auxiliary protein of DNA polymerase delta and epsilon, is involved in the control of eukaryotic DNA replication by increasing the polymerase's processibility during elongation of the leading strand. Induces a robust stimulatory effect on the 3'-5' exonuclease and 3'-phosphodiesterase, but not apurinic-apyrimidinic (AP) endonuclease, APEX2 activities. Has to be loaded onto DNA in order to be able to stimulate APEX2. Plays a key role in DNA damage response (DDR) by being conveniently positioned at the replication fork to coordinate DNA replication with DNA repair and DNA damage tolerance pathways. Acts as a loading platform to recruit DDR proteins that allow completion of DNA replication after DNA damage and promote postreplication repair: Monoubiquitinated PCNA leads to recruitment of translesion (TLS) polymerases, while 'Lys-63'-linked polyubiquitination of PCNA is involved in error-free pathway and employs recombination mechanisms to synthesize across the lesion.</text>
</comment>
<keyword evidence="5" id="KW-0235">DNA replication</keyword>
<dbReference type="PANTHER" id="PTHR11352">
    <property type="entry name" value="PROLIFERATING CELL NUCLEAR ANTIGEN"/>
    <property type="match status" value="1"/>
</dbReference>
<dbReference type="GO" id="GO:0006275">
    <property type="term" value="P:regulation of DNA replication"/>
    <property type="evidence" value="ECO:0007669"/>
    <property type="project" value="InterPro"/>
</dbReference>
<dbReference type="GeneID" id="100768360"/>
<dbReference type="InterPro" id="IPR000730">
    <property type="entry name" value="Pr_cel_nuc_antig"/>
</dbReference>
<dbReference type="GO" id="GO:0003677">
    <property type="term" value="F:DNA binding"/>
    <property type="evidence" value="ECO:0007669"/>
    <property type="project" value="UniProtKB-KW"/>
</dbReference>
<evidence type="ECO:0000313" key="9">
    <source>
        <dbReference type="RefSeq" id="XP_027287559.1"/>
    </source>
</evidence>
<dbReference type="SUPFAM" id="SSF55979">
    <property type="entry name" value="DNA clamp"/>
    <property type="match status" value="2"/>
</dbReference>
<evidence type="ECO:0000256" key="1">
    <source>
        <dbReference type="ARBA" id="ARBA00010462"/>
    </source>
</evidence>
<feature type="domain" description="Proliferating cell nuclear antigen PCNA C-terminal" evidence="7">
    <location>
        <begin position="126"/>
        <end position="243"/>
    </location>
</feature>
<reference evidence="8" key="1">
    <citation type="journal article" date="2018" name="Biotechnol. Bioeng.">
        <title>A reference genome of the Chinese hamster based on a hybrid assembly strategy.</title>
        <authorList>
            <person name="Rupp O."/>
            <person name="MacDonald M.L."/>
            <person name="Li S."/>
            <person name="Dhiman H."/>
            <person name="Polson S."/>
            <person name="Griep S."/>
            <person name="Heffner K."/>
            <person name="Hernandez I."/>
            <person name="Brinkrolf K."/>
            <person name="Jadhav V."/>
            <person name="Samoudi M."/>
            <person name="Hao H."/>
            <person name="Kingham B."/>
            <person name="Goesmann A."/>
            <person name="Betenbaugh M.J."/>
            <person name="Lewis N.E."/>
            <person name="Borth N."/>
            <person name="Lee K.H."/>
        </authorList>
    </citation>
    <scope>NUCLEOTIDE SEQUENCE [LARGE SCALE GENOMIC DNA]</scope>
    <source>
        <strain evidence="8">17A/GY</strain>
    </source>
</reference>
<proteinExistence type="inferred from homology"/>
<reference evidence="9" key="3">
    <citation type="submission" date="2025-08" db="UniProtKB">
        <authorList>
            <consortium name="RefSeq"/>
        </authorList>
    </citation>
    <scope>IDENTIFICATION</scope>
    <source>
        <strain evidence="9">17A/GY</strain>
        <tissue evidence="9">Liver</tissue>
    </source>
</reference>
<dbReference type="InterPro" id="IPR022648">
    <property type="entry name" value="Pr_cel_nuc_antig_N"/>
</dbReference>
<sequence length="243" mass="27223">MFETPLVQDSILKKVLAVLKDLINEVFWDISLHGMNLMRIDSLHISLVELTLHSEGFDTLCFVHNLVMGMNFIPVLNIKYTSNVNIIILRAENSADTLALVFEAPNQEKVSMTLLTDLYLDVKQLGILEQEYSCAVKMPSREFAIICLDFSHIGDFVVVSCAKARVKFSASGELGNENTKLSQTSDVDKEEEAVTITINKPVQLTFHWGTRFFFTKATLLPPIVTLTMSTDGPLVVEYTIADM</sequence>
<name>A0A9J7JYK2_CRIGR</name>
<accession>A0A9J7JYK2</accession>
<keyword evidence="4" id="KW-0539">Nucleus</keyword>